<reference evidence="1" key="1">
    <citation type="submission" date="2018-05" db="EMBL/GenBank/DDBJ databases">
        <authorList>
            <person name="Lanie J.A."/>
            <person name="Ng W.-L."/>
            <person name="Kazmierczak K.M."/>
            <person name="Andrzejewski T.M."/>
            <person name="Davidsen T.M."/>
            <person name="Wayne K.J."/>
            <person name="Tettelin H."/>
            <person name="Glass J.I."/>
            <person name="Rusch D."/>
            <person name="Podicherti R."/>
            <person name="Tsui H.-C.T."/>
            <person name="Winkler M.E."/>
        </authorList>
    </citation>
    <scope>NUCLEOTIDE SEQUENCE</scope>
</reference>
<accession>A0A382KQN4</accession>
<sequence>VAEKDGLIINQHLSIIRTVLNVDQQNFPIVHVQIVVIIEADLLFQQTTDRAK</sequence>
<feature type="non-terminal residue" evidence="1">
    <location>
        <position position="1"/>
    </location>
</feature>
<organism evidence="1">
    <name type="scientific">marine metagenome</name>
    <dbReference type="NCBI Taxonomy" id="408172"/>
    <lineage>
        <taxon>unclassified sequences</taxon>
        <taxon>metagenomes</taxon>
        <taxon>ecological metagenomes</taxon>
    </lineage>
</organism>
<dbReference type="EMBL" id="UINC01082421">
    <property type="protein sequence ID" value="SVC27164.1"/>
    <property type="molecule type" value="Genomic_DNA"/>
</dbReference>
<protein>
    <submittedName>
        <fullName evidence="1">Uncharacterized protein</fullName>
    </submittedName>
</protein>
<proteinExistence type="predicted"/>
<dbReference type="AlphaFoldDB" id="A0A382KQN4"/>
<evidence type="ECO:0000313" key="1">
    <source>
        <dbReference type="EMBL" id="SVC27164.1"/>
    </source>
</evidence>
<name>A0A382KQN4_9ZZZZ</name>
<gene>
    <name evidence="1" type="ORF">METZ01_LOCUS280018</name>
</gene>